<dbReference type="Pfam" id="PF00012">
    <property type="entry name" value="HSP70"/>
    <property type="match status" value="1"/>
</dbReference>
<feature type="region of interest" description="Disordered" evidence="3">
    <location>
        <begin position="57"/>
        <end position="84"/>
    </location>
</feature>
<dbReference type="Proteomes" id="UP000238479">
    <property type="component" value="Chromosome 5"/>
</dbReference>
<keyword evidence="2" id="KW-0067">ATP-binding</keyword>
<keyword evidence="1" id="KW-0547">Nucleotide-binding</keyword>
<evidence type="ECO:0000256" key="3">
    <source>
        <dbReference type="SAM" id="MobiDB-lite"/>
    </source>
</evidence>
<dbReference type="GO" id="GO:0140662">
    <property type="term" value="F:ATP-dependent protein folding chaperone"/>
    <property type="evidence" value="ECO:0007669"/>
    <property type="project" value="InterPro"/>
</dbReference>
<dbReference type="GO" id="GO:0005524">
    <property type="term" value="F:ATP binding"/>
    <property type="evidence" value="ECO:0007669"/>
    <property type="project" value="UniProtKB-KW"/>
</dbReference>
<accession>A0A2P6QGZ6</accession>
<evidence type="ECO:0000256" key="2">
    <source>
        <dbReference type="ARBA" id="ARBA00022840"/>
    </source>
</evidence>
<keyword evidence="5" id="KW-1185">Reference proteome</keyword>
<keyword evidence="4" id="KW-0346">Stress response</keyword>
<proteinExistence type="predicted"/>
<dbReference type="InterPro" id="IPR013126">
    <property type="entry name" value="Hsp_70_fam"/>
</dbReference>
<dbReference type="Gene3D" id="3.30.420.40">
    <property type="match status" value="1"/>
</dbReference>
<dbReference type="AlphaFoldDB" id="A0A2P6QGZ6"/>
<dbReference type="STRING" id="74649.A0A2P6QGZ6"/>
<evidence type="ECO:0000256" key="1">
    <source>
        <dbReference type="ARBA" id="ARBA00022741"/>
    </source>
</evidence>
<sequence length="84" mass="9048">MKNVSRGMDVLTVPFTMGFPKIPKVVENSEGARTTPSVVAFNQKGELRIGTPAKYQAVTNPSKSQDTSPSTRSLALSCYNEGEV</sequence>
<evidence type="ECO:0000313" key="4">
    <source>
        <dbReference type="EMBL" id="PRQ33443.1"/>
    </source>
</evidence>
<dbReference type="SUPFAM" id="SSF53067">
    <property type="entry name" value="Actin-like ATPase domain"/>
    <property type="match status" value="1"/>
</dbReference>
<evidence type="ECO:0000313" key="5">
    <source>
        <dbReference type="Proteomes" id="UP000238479"/>
    </source>
</evidence>
<reference evidence="4 5" key="1">
    <citation type="journal article" date="2018" name="Nat. Genet.">
        <title>The Rosa genome provides new insights in the design of modern roses.</title>
        <authorList>
            <person name="Bendahmane M."/>
        </authorList>
    </citation>
    <scope>NUCLEOTIDE SEQUENCE [LARGE SCALE GENOMIC DNA]</scope>
    <source>
        <strain evidence="5">cv. Old Blush</strain>
    </source>
</reference>
<dbReference type="EMBL" id="PDCK01000043">
    <property type="protein sequence ID" value="PRQ33443.1"/>
    <property type="molecule type" value="Genomic_DNA"/>
</dbReference>
<dbReference type="PRINTS" id="PR00301">
    <property type="entry name" value="HEATSHOCK70"/>
</dbReference>
<dbReference type="Gramene" id="PRQ33443">
    <property type="protein sequence ID" value="PRQ33443"/>
    <property type="gene ID" value="RchiOBHm_Chr5g0057671"/>
</dbReference>
<organism evidence="4 5">
    <name type="scientific">Rosa chinensis</name>
    <name type="common">China rose</name>
    <dbReference type="NCBI Taxonomy" id="74649"/>
    <lineage>
        <taxon>Eukaryota</taxon>
        <taxon>Viridiplantae</taxon>
        <taxon>Streptophyta</taxon>
        <taxon>Embryophyta</taxon>
        <taxon>Tracheophyta</taxon>
        <taxon>Spermatophyta</taxon>
        <taxon>Magnoliopsida</taxon>
        <taxon>eudicotyledons</taxon>
        <taxon>Gunneridae</taxon>
        <taxon>Pentapetalae</taxon>
        <taxon>rosids</taxon>
        <taxon>fabids</taxon>
        <taxon>Rosales</taxon>
        <taxon>Rosaceae</taxon>
        <taxon>Rosoideae</taxon>
        <taxon>Rosoideae incertae sedis</taxon>
        <taxon>Rosa</taxon>
    </lineage>
</organism>
<comment type="caution">
    <text evidence="4">The sequence shown here is derived from an EMBL/GenBank/DDBJ whole genome shotgun (WGS) entry which is preliminary data.</text>
</comment>
<feature type="compositionally biased region" description="Polar residues" evidence="3">
    <location>
        <begin position="57"/>
        <end position="74"/>
    </location>
</feature>
<name>A0A2P6QGZ6_ROSCH</name>
<protein>
    <submittedName>
        <fullName evidence="4">Putative Heat shock protein 70 family</fullName>
    </submittedName>
</protein>
<gene>
    <name evidence="4" type="ORF">RchiOBHm_Chr5g0057671</name>
</gene>
<dbReference type="InterPro" id="IPR043129">
    <property type="entry name" value="ATPase_NBD"/>
</dbReference>